<organism evidence="4 5">
    <name type="scientific">Methylomagnum ishizawai</name>
    <dbReference type="NCBI Taxonomy" id="1760988"/>
    <lineage>
        <taxon>Bacteria</taxon>
        <taxon>Pseudomonadati</taxon>
        <taxon>Pseudomonadota</taxon>
        <taxon>Gammaproteobacteria</taxon>
        <taxon>Methylococcales</taxon>
        <taxon>Methylococcaceae</taxon>
        <taxon>Methylomagnum</taxon>
    </lineage>
</organism>
<accession>A0A1Y6D905</accession>
<keyword evidence="1" id="KW-0694">RNA-binding</keyword>
<dbReference type="STRING" id="1760988.SAMN02949497_4622"/>
<dbReference type="InterPro" id="IPR000504">
    <property type="entry name" value="RRM_dom"/>
</dbReference>
<dbReference type="InterPro" id="IPR052462">
    <property type="entry name" value="SLIRP/GR-RBP-like"/>
</dbReference>
<dbReference type="GO" id="GO:0003723">
    <property type="term" value="F:RNA binding"/>
    <property type="evidence" value="ECO:0007669"/>
    <property type="project" value="UniProtKB-KW"/>
</dbReference>
<evidence type="ECO:0000259" key="3">
    <source>
        <dbReference type="PROSITE" id="PS50102"/>
    </source>
</evidence>
<gene>
    <name evidence="4" type="ORF">SAMN02949497_4622</name>
</gene>
<feature type="domain" description="RRM" evidence="3">
    <location>
        <begin position="3"/>
        <end position="81"/>
    </location>
</feature>
<dbReference type="PROSITE" id="PS50102">
    <property type="entry name" value="RRM"/>
    <property type="match status" value="1"/>
</dbReference>
<sequence>MSKKLYVGNLSYSVDNRELESLFAAHGSVSSANVITDRDTGRSKGFGFVEMGNDQEAKMAISALHGKDIDGRSLTVNEARPREERSGGFGGGGFGGGRRF</sequence>
<keyword evidence="5" id="KW-1185">Reference proteome</keyword>
<evidence type="ECO:0000256" key="1">
    <source>
        <dbReference type="ARBA" id="ARBA00022884"/>
    </source>
</evidence>
<dbReference type="SUPFAM" id="SSF54928">
    <property type="entry name" value="RNA-binding domain, RBD"/>
    <property type="match status" value="1"/>
</dbReference>
<dbReference type="AlphaFoldDB" id="A0A1Y6D905"/>
<dbReference type="RefSeq" id="WP_085216014.1">
    <property type="nucleotide sequence ID" value="NZ_FXAM01000001.1"/>
</dbReference>
<dbReference type="Gene3D" id="3.30.70.330">
    <property type="match status" value="1"/>
</dbReference>
<dbReference type="Proteomes" id="UP000192923">
    <property type="component" value="Unassembled WGS sequence"/>
</dbReference>
<feature type="region of interest" description="Disordered" evidence="2">
    <location>
        <begin position="78"/>
        <end position="100"/>
    </location>
</feature>
<protein>
    <submittedName>
        <fullName evidence="4">RNA recognition motif. (A.k.a. RRM, RBD, or RNP domain)</fullName>
    </submittedName>
</protein>
<name>A0A1Y6D905_9GAMM</name>
<dbReference type="PANTHER" id="PTHR48027">
    <property type="entry name" value="HETEROGENEOUS NUCLEAR RIBONUCLEOPROTEIN 87F-RELATED"/>
    <property type="match status" value="1"/>
</dbReference>
<dbReference type="InterPro" id="IPR035979">
    <property type="entry name" value="RBD_domain_sf"/>
</dbReference>
<reference evidence="4 5" key="1">
    <citation type="submission" date="2016-12" db="EMBL/GenBank/DDBJ databases">
        <authorList>
            <person name="Song W.-J."/>
            <person name="Kurnit D.M."/>
        </authorList>
    </citation>
    <scope>NUCLEOTIDE SEQUENCE [LARGE SCALE GENOMIC DNA]</scope>
    <source>
        <strain evidence="4 5">175</strain>
    </source>
</reference>
<dbReference type="InterPro" id="IPR048289">
    <property type="entry name" value="RRM2_NsCP33-like"/>
</dbReference>
<dbReference type="Pfam" id="PF00076">
    <property type="entry name" value="RRM_1"/>
    <property type="match status" value="1"/>
</dbReference>
<dbReference type="InterPro" id="IPR012677">
    <property type="entry name" value="Nucleotide-bd_a/b_plait_sf"/>
</dbReference>
<dbReference type="EMBL" id="FXAM01000001">
    <property type="protein sequence ID" value="SMF97203.1"/>
    <property type="molecule type" value="Genomic_DNA"/>
</dbReference>
<dbReference type="OrthoDB" id="9798855at2"/>
<feature type="compositionally biased region" description="Gly residues" evidence="2">
    <location>
        <begin position="87"/>
        <end position="100"/>
    </location>
</feature>
<evidence type="ECO:0000313" key="5">
    <source>
        <dbReference type="Proteomes" id="UP000192923"/>
    </source>
</evidence>
<evidence type="ECO:0000256" key="2">
    <source>
        <dbReference type="SAM" id="MobiDB-lite"/>
    </source>
</evidence>
<proteinExistence type="predicted"/>
<evidence type="ECO:0000313" key="4">
    <source>
        <dbReference type="EMBL" id="SMF97203.1"/>
    </source>
</evidence>
<dbReference type="CDD" id="cd21608">
    <property type="entry name" value="RRM2_NsCP33_like"/>
    <property type="match status" value="1"/>
</dbReference>
<dbReference type="SMART" id="SM00360">
    <property type="entry name" value="RRM"/>
    <property type="match status" value="1"/>
</dbReference>